<dbReference type="Proteomes" id="UP000479710">
    <property type="component" value="Unassembled WGS sequence"/>
</dbReference>
<accession>A0A6G1F0R5</accession>
<dbReference type="AlphaFoldDB" id="A0A6G1F0R5"/>
<reference evidence="2 3" key="1">
    <citation type="submission" date="2019-11" db="EMBL/GenBank/DDBJ databases">
        <title>Whole genome sequence of Oryza granulata.</title>
        <authorList>
            <person name="Li W."/>
        </authorList>
    </citation>
    <scope>NUCLEOTIDE SEQUENCE [LARGE SCALE GENOMIC DNA]</scope>
    <source>
        <strain evidence="3">cv. Menghai</strain>
        <tissue evidence="2">Leaf</tissue>
    </source>
</reference>
<organism evidence="2 3">
    <name type="scientific">Oryza meyeriana var. granulata</name>
    <dbReference type="NCBI Taxonomy" id="110450"/>
    <lineage>
        <taxon>Eukaryota</taxon>
        <taxon>Viridiplantae</taxon>
        <taxon>Streptophyta</taxon>
        <taxon>Embryophyta</taxon>
        <taxon>Tracheophyta</taxon>
        <taxon>Spermatophyta</taxon>
        <taxon>Magnoliopsida</taxon>
        <taxon>Liliopsida</taxon>
        <taxon>Poales</taxon>
        <taxon>Poaceae</taxon>
        <taxon>BOP clade</taxon>
        <taxon>Oryzoideae</taxon>
        <taxon>Oryzeae</taxon>
        <taxon>Oryzinae</taxon>
        <taxon>Oryza</taxon>
        <taxon>Oryza meyeriana</taxon>
    </lineage>
</organism>
<evidence type="ECO:0000256" key="1">
    <source>
        <dbReference type="SAM" id="MobiDB-lite"/>
    </source>
</evidence>
<sequence length="80" mass="8283">MDTETHEKIGGTGGVVSLLAMFLQPSVTNKGDAVRVEAGDALAMLAVESRRNFDALAPPPSPSSSMRSPTMPPVSSRLGS</sequence>
<name>A0A6G1F0R5_9ORYZ</name>
<evidence type="ECO:0000313" key="3">
    <source>
        <dbReference type="Proteomes" id="UP000479710"/>
    </source>
</evidence>
<evidence type="ECO:0000313" key="2">
    <source>
        <dbReference type="EMBL" id="KAF0930412.1"/>
    </source>
</evidence>
<comment type="caution">
    <text evidence="2">The sequence shown here is derived from an EMBL/GenBank/DDBJ whole genome shotgun (WGS) entry which is preliminary data.</text>
</comment>
<protein>
    <submittedName>
        <fullName evidence="2">Uncharacterized protein</fullName>
    </submittedName>
</protein>
<keyword evidence="3" id="KW-1185">Reference proteome</keyword>
<dbReference type="EMBL" id="SPHZ02000002">
    <property type="protein sequence ID" value="KAF0930412.1"/>
    <property type="molecule type" value="Genomic_DNA"/>
</dbReference>
<gene>
    <name evidence="2" type="ORF">E2562_032293</name>
</gene>
<feature type="region of interest" description="Disordered" evidence="1">
    <location>
        <begin position="53"/>
        <end position="80"/>
    </location>
</feature>
<proteinExistence type="predicted"/>
<feature type="compositionally biased region" description="Low complexity" evidence="1">
    <location>
        <begin position="63"/>
        <end position="80"/>
    </location>
</feature>